<dbReference type="PANTHER" id="PTHR40078:SF1">
    <property type="entry name" value="INTEGRAL MEMBRANE PROTEIN"/>
    <property type="match status" value="1"/>
</dbReference>
<keyword evidence="1" id="KW-0812">Transmembrane</keyword>
<dbReference type="KEGG" id="pll:I858_010405"/>
<proteinExistence type="predicted"/>
<sequence length="213" mass="22955">MKRAFFFRWLFFIVGLIVLALGFAMTIKGSRLGIGPWDVLHVGLYLNFGWTIGTWSVIAGFTLIAITAFFTRKIPQIGTFLNMVLIGLFIDIFNFLIPDITTLVGQVLILSAGIVISGYGVGLYVSPKIGAGPRDSLMMLLVDKTGLSISIVRAGIEVGVALLGWLLGGPVGIGTIAVALLTGRIVQQSLPQFERLLVTLIGDKKKLPPVLKV</sequence>
<reference evidence="2" key="1">
    <citation type="submission" date="2016-10" db="EMBL/GenBank/DDBJ databases">
        <authorList>
            <person name="See-Too W.S."/>
        </authorList>
    </citation>
    <scope>NUCLEOTIDE SEQUENCE</scope>
    <source>
        <strain evidence="2">L10.15</strain>
    </source>
</reference>
<dbReference type="PANTHER" id="PTHR40078">
    <property type="entry name" value="INTEGRAL MEMBRANE PROTEIN-RELATED"/>
    <property type="match status" value="1"/>
</dbReference>
<evidence type="ECO:0008006" key="4">
    <source>
        <dbReference type="Google" id="ProtNLM"/>
    </source>
</evidence>
<feature type="transmembrane region" description="Helical" evidence="1">
    <location>
        <begin position="48"/>
        <end position="70"/>
    </location>
</feature>
<evidence type="ECO:0000313" key="3">
    <source>
        <dbReference type="Proteomes" id="UP000053354"/>
    </source>
</evidence>
<dbReference type="OrthoDB" id="154912at2"/>
<protein>
    <recommendedName>
        <fullName evidence="4">YitT family protein</fullName>
    </recommendedName>
</protein>
<dbReference type="Proteomes" id="UP000053354">
    <property type="component" value="Chromosome"/>
</dbReference>
<dbReference type="AlphaFoldDB" id="A0A1B1S2I6"/>
<keyword evidence="1" id="KW-1133">Transmembrane helix</keyword>
<feature type="transmembrane region" description="Helical" evidence="1">
    <location>
        <begin position="162"/>
        <end position="186"/>
    </location>
</feature>
<feature type="transmembrane region" description="Helical" evidence="1">
    <location>
        <begin position="77"/>
        <end position="97"/>
    </location>
</feature>
<gene>
    <name evidence="2" type="ORF">I858_010405</name>
</gene>
<feature type="transmembrane region" description="Helical" evidence="1">
    <location>
        <begin position="103"/>
        <end position="125"/>
    </location>
</feature>
<dbReference type="EMBL" id="CP016540">
    <property type="protein sequence ID" value="ANU27400.1"/>
    <property type="molecule type" value="Genomic_DNA"/>
</dbReference>
<evidence type="ECO:0000313" key="2">
    <source>
        <dbReference type="EMBL" id="ANU27400.1"/>
    </source>
</evidence>
<evidence type="ECO:0000256" key="1">
    <source>
        <dbReference type="SAM" id="Phobius"/>
    </source>
</evidence>
<dbReference type="Pfam" id="PF19700">
    <property type="entry name" value="DUF6198"/>
    <property type="match status" value="1"/>
</dbReference>
<dbReference type="STRING" id="1302659.I858_010405"/>
<keyword evidence="3" id="KW-1185">Reference proteome</keyword>
<accession>A0A1B1S2I6</accession>
<organism evidence="2 3">
    <name type="scientific">Planococcus versutus</name>
    <dbReference type="NCBI Taxonomy" id="1302659"/>
    <lineage>
        <taxon>Bacteria</taxon>
        <taxon>Bacillati</taxon>
        <taxon>Bacillota</taxon>
        <taxon>Bacilli</taxon>
        <taxon>Bacillales</taxon>
        <taxon>Caryophanaceae</taxon>
        <taxon>Planococcus</taxon>
    </lineage>
</organism>
<dbReference type="RefSeq" id="WP_049692992.1">
    <property type="nucleotide sequence ID" value="NZ_CP016540.2"/>
</dbReference>
<name>A0A1B1S2I6_9BACL</name>
<dbReference type="InterPro" id="IPR038750">
    <property type="entry name" value="YczE/YyaS-like"/>
</dbReference>
<keyword evidence="1" id="KW-0472">Membrane</keyword>